<dbReference type="SUPFAM" id="SSF52540">
    <property type="entry name" value="P-loop containing nucleoside triphosphate hydrolases"/>
    <property type="match status" value="1"/>
</dbReference>
<evidence type="ECO:0000256" key="3">
    <source>
        <dbReference type="ARBA" id="ARBA00022475"/>
    </source>
</evidence>
<dbReference type="InterPro" id="IPR050153">
    <property type="entry name" value="Metal_Ion_Import_ABC"/>
</dbReference>
<dbReference type="PROSITE" id="PS00211">
    <property type="entry name" value="ABC_TRANSPORTER_1"/>
    <property type="match status" value="1"/>
</dbReference>
<evidence type="ECO:0000256" key="2">
    <source>
        <dbReference type="ARBA" id="ARBA00022448"/>
    </source>
</evidence>
<dbReference type="GO" id="GO:0005524">
    <property type="term" value="F:ATP binding"/>
    <property type="evidence" value="ECO:0007669"/>
    <property type="project" value="UniProtKB-KW"/>
</dbReference>
<comment type="similarity">
    <text evidence="1">Belongs to the ABC transporter superfamily.</text>
</comment>
<reference evidence="7 8" key="1">
    <citation type="submission" date="2018-11" db="EMBL/GenBank/DDBJ databases">
        <title>The genome of Variovorax sp T529.</title>
        <authorList>
            <person name="Gao J."/>
        </authorList>
    </citation>
    <scope>NUCLEOTIDE SEQUENCE [LARGE SCALE GENOMIC DNA]</scope>
    <source>
        <strain evidence="7 8">T529</strain>
    </source>
</reference>
<dbReference type="Gene3D" id="3.40.50.300">
    <property type="entry name" value="P-loop containing nucleotide triphosphate hydrolases"/>
    <property type="match status" value="1"/>
</dbReference>
<dbReference type="InterPro" id="IPR027417">
    <property type="entry name" value="P-loop_NTPase"/>
</dbReference>
<gene>
    <name evidence="7" type="ORF">EH244_17515</name>
</gene>
<dbReference type="GO" id="GO:0016887">
    <property type="term" value="F:ATP hydrolysis activity"/>
    <property type="evidence" value="ECO:0007669"/>
    <property type="project" value="InterPro"/>
</dbReference>
<dbReference type="InterPro" id="IPR003439">
    <property type="entry name" value="ABC_transporter-like_ATP-bd"/>
</dbReference>
<dbReference type="PANTHER" id="PTHR42734">
    <property type="entry name" value="METAL TRANSPORT SYSTEM ATP-BINDING PROTEIN TM_0124-RELATED"/>
    <property type="match status" value="1"/>
</dbReference>
<evidence type="ECO:0000256" key="1">
    <source>
        <dbReference type="ARBA" id="ARBA00005417"/>
    </source>
</evidence>
<sequence>MPPPAIRLNNLTVAYRGHPAVHHLSGEFAPGSLTAIVGPNGAGKTSLLAAIMGRIRPAEGKVSFDGASRDHVAWLPQQAEIDRSFPIRVFDLVALGHWGRLGCFRGIAAQQRDAVGNALDAVGLGGFQRRSIAELSAGQFQRVLFARVLLQDAPVILLDEPFNAIDARTTADLLAVVARWHAEARTVIAVLHDLEQVRLHFDRTLLMARRCVAWGPTAEVLHAENLFRARRMAEAWDEDAPVCKEAA</sequence>
<evidence type="ECO:0000259" key="6">
    <source>
        <dbReference type="PROSITE" id="PS50893"/>
    </source>
</evidence>
<protein>
    <submittedName>
        <fullName evidence="7">ABC transporter ATP-binding protein</fullName>
    </submittedName>
</protein>
<dbReference type="Proteomes" id="UP000271590">
    <property type="component" value="Unassembled WGS sequence"/>
</dbReference>
<evidence type="ECO:0000256" key="5">
    <source>
        <dbReference type="ARBA" id="ARBA00022840"/>
    </source>
</evidence>
<accession>A0A3P3ELP1</accession>
<name>A0A3P3ELP1_9BURK</name>
<feature type="domain" description="ABC transporter" evidence="6">
    <location>
        <begin position="6"/>
        <end position="234"/>
    </location>
</feature>
<dbReference type="EMBL" id="RQXU01000009">
    <property type="protein sequence ID" value="RRH87295.1"/>
    <property type="molecule type" value="Genomic_DNA"/>
</dbReference>
<comment type="caution">
    <text evidence="7">The sequence shown here is derived from an EMBL/GenBank/DDBJ whole genome shotgun (WGS) entry which is preliminary data.</text>
</comment>
<dbReference type="Pfam" id="PF00005">
    <property type="entry name" value="ABC_tran"/>
    <property type="match status" value="1"/>
</dbReference>
<organism evidence="7 8">
    <name type="scientific">Variovorax beijingensis</name>
    <dbReference type="NCBI Taxonomy" id="2496117"/>
    <lineage>
        <taxon>Bacteria</taxon>
        <taxon>Pseudomonadati</taxon>
        <taxon>Pseudomonadota</taxon>
        <taxon>Betaproteobacteria</taxon>
        <taxon>Burkholderiales</taxon>
        <taxon>Comamonadaceae</taxon>
        <taxon>Variovorax</taxon>
    </lineage>
</organism>
<keyword evidence="3" id="KW-1003">Cell membrane</keyword>
<evidence type="ECO:0000256" key="4">
    <source>
        <dbReference type="ARBA" id="ARBA00022741"/>
    </source>
</evidence>
<dbReference type="PROSITE" id="PS50893">
    <property type="entry name" value="ABC_TRANSPORTER_2"/>
    <property type="match status" value="1"/>
</dbReference>
<evidence type="ECO:0000313" key="8">
    <source>
        <dbReference type="Proteomes" id="UP000271590"/>
    </source>
</evidence>
<evidence type="ECO:0000313" key="7">
    <source>
        <dbReference type="EMBL" id="RRH87295.1"/>
    </source>
</evidence>
<dbReference type="InterPro" id="IPR017871">
    <property type="entry name" value="ABC_transporter-like_CS"/>
</dbReference>
<proteinExistence type="inferred from homology"/>
<dbReference type="RefSeq" id="WP_124959639.1">
    <property type="nucleotide sequence ID" value="NZ_RQXU01000009.1"/>
</dbReference>
<dbReference type="InterPro" id="IPR003593">
    <property type="entry name" value="AAA+_ATPase"/>
</dbReference>
<keyword evidence="3" id="KW-0472">Membrane</keyword>
<dbReference type="CDD" id="cd03235">
    <property type="entry name" value="ABC_Metallic_Cations"/>
    <property type="match status" value="1"/>
</dbReference>
<dbReference type="SMART" id="SM00382">
    <property type="entry name" value="AAA"/>
    <property type="match status" value="1"/>
</dbReference>
<keyword evidence="2" id="KW-0813">Transport</keyword>
<dbReference type="PANTHER" id="PTHR42734:SF5">
    <property type="entry name" value="IRON TRANSPORT SYSTEM ATP-BINDING PROTEIN HI_0361-RELATED"/>
    <property type="match status" value="1"/>
</dbReference>
<keyword evidence="4" id="KW-0547">Nucleotide-binding</keyword>
<keyword evidence="5 7" id="KW-0067">ATP-binding</keyword>
<dbReference type="AlphaFoldDB" id="A0A3P3ELP1"/>